<name>A0A8X7UXJ9_BRACI</name>
<feature type="compositionally biased region" description="Pro residues" evidence="1">
    <location>
        <begin position="119"/>
        <end position="128"/>
    </location>
</feature>
<keyword evidence="3" id="KW-1185">Reference proteome</keyword>
<organism evidence="2 3">
    <name type="scientific">Brassica carinata</name>
    <name type="common">Ethiopian mustard</name>
    <name type="synonym">Abyssinian cabbage</name>
    <dbReference type="NCBI Taxonomy" id="52824"/>
    <lineage>
        <taxon>Eukaryota</taxon>
        <taxon>Viridiplantae</taxon>
        <taxon>Streptophyta</taxon>
        <taxon>Embryophyta</taxon>
        <taxon>Tracheophyta</taxon>
        <taxon>Spermatophyta</taxon>
        <taxon>Magnoliopsida</taxon>
        <taxon>eudicotyledons</taxon>
        <taxon>Gunneridae</taxon>
        <taxon>Pentapetalae</taxon>
        <taxon>rosids</taxon>
        <taxon>malvids</taxon>
        <taxon>Brassicales</taxon>
        <taxon>Brassicaceae</taxon>
        <taxon>Brassiceae</taxon>
        <taxon>Brassica</taxon>
    </lineage>
</organism>
<sequence length="128" mass="14283">MYVGVVEWIRDKAEWEEILVKTEIHIGVMVTSPLCGAPYDIVNDQVARFETLFFALDYKILTVPTVIIFKEGTINLRFESLSDWSMFYELLVNSSILDIPPDLSPAPAPAPSDSDPDADLPPPLQSGE</sequence>
<comment type="caution">
    <text evidence="2">The sequence shown here is derived from an EMBL/GenBank/DDBJ whole genome shotgun (WGS) entry which is preliminary data.</text>
</comment>
<reference evidence="2 3" key="1">
    <citation type="submission" date="2020-02" db="EMBL/GenBank/DDBJ databases">
        <authorList>
            <person name="Ma Q."/>
            <person name="Huang Y."/>
            <person name="Song X."/>
            <person name="Pei D."/>
        </authorList>
    </citation>
    <scope>NUCLEOTIDE SEQUENCE [LARGE SCALE GENOMIC DNA]</scope>
    <source>
        <strain evidence="2">Sxm20200214</strain>
        <tissue evidence="2">Leaf</tissue>
    </source>
</reference>
<gene>
    <name evidence="2" type="ORF">Bca52824_038815</name>
</gene>
<dbReference type="InterPro" id="IPR036249">
    <property type="entry name" value="Thioredoxin-like_sf"/>
</dbReference>
<dbReference type="AlphaFoldDB" id="A0A8X7UXJ9"/>
<evidence type="ECO:0000313" key="2">
    <source>
        <dbReference type="EMBL" id="KAG2292146.1"/>
    </source>
</evidence>
<evidence type="ECO:0000256" key="1">
    <source>
        <dbReference type="SAM" id="MobiDB-lite"/>
    </source>
</evidence>
<accession>A0A8X7UXJ9</accession>
<evidence type="ECO:0000313" key="3">
    <source>
        <dbReference type="Proteomes" id="UP000886595"/>
    </source>
</evidence>
<dbReference type="EMBL" id="JAAMPC010000009">
    <property type="protein sequence ID" value="KAG2292146.1"/>
    <property type="molecule type" value="Genomic_DNA"/>
</dbReference>
<dbReference type="OrthoDB" id="2121326at2759"/>
<dbReference type="SUPFAM" id="SSF52833">
    <property type="entry name" value="Thioredoxin-like"/>
    <property type="match status" value="1"/>
</dbReference>
<dbReference type="Proteomes" id="UP000886595">
    <property type="component" value="Unassembled WGS sequence"/>
</dbReference>
<protein>
    <recommendedName>
        <fullName evidence="4">Thioredoxin domain-containing protein</fullName>
    </recommendedName>
</protein>
<evidence type="ECO:0008006" key="4">
    <source>
        <dbReference type="Google" id="ProtNLM"/>
    </source>
</evidence>
<proteinExistence type="predicted"/>
<feature type="region of interest" description="Disordered" evidence="1">
    <location>
        <begin position="102"/>
        <end position="128"/>
    </location>
</feature>